<organism evidence="6 7">
    <name type="scientific">Microbacterium hominis</name>
    <dbReference type="NCBI Taxonomy" id="162426"/>
    <lineage>
        <taxon>Bacteria</taxon>
        <taxon>Bacillati</taxon>
        <taxon>Actinomycetota</taxon>
        <taxon>Actinomycetes</taxon>
        <taxon>Micrococcales</taxon>
        <taxon>Microbacteriaceae</taxon>
        <taxon>Microbacterium</taxon>
    </lineage>
</organism>
<name>A0A7D4PL43_9MICO</name>
<evidence type="ECO:0000256" key="3">
    <source>
        <dbReference type="ARBA" id="ARBA00013252"/>
    </source>
</evidence>
<comment type="similarity">
    <text evidence="2">Belongs to the pterin-4-alpha-carbinolamine dehydratase family.</text>
</comment>
<evidence type="ECO:0000313" key="7">
    <source>
        <dbReference type="Proteomes" id="UP000502498"/>
    </source>
</evidence>
<accession>A0A7D4PL43</accession>
<sequence length="109" mass="11516">METISAAHFRDALGRRGWHADRTGARITYRTGDFATGARLFAEVARLADEANHHPDVEVGYPAVSLHLITHEAGGLTAKDLALAEQISDAAADLGIEPDATPGDAEPGE</sequence>
<evidence type="ECO:0000256" key="1">
    <source>
        <dbReference type="ARBA" id="ARBA00001554"/>
    </source>
</evidence>
<dbReference type="Pfam" id="PF01329">
    <property type="entry name" value="Pterin_4a"/>
    <property type="match status" value="1"/>
</dbReference>
<keyword evidence="5" id="KW-0456">Lyase</keyword>
<evidence type="ECO:0000256" key="5">
    <source>
        <dbReference type="ARBA" id="ARBA00023239"/>
    </source>
</evidence>
<dbReference type="RefSeq" id="WP_172989096.1">
    <property type="nucleotide sequence ID" value="NZ_CP054038.1"/>
</dbReference>
<dbReference type="AlphaFoldDB" id="A0A7D4PL43"/>
<proteinExistence type="inferred from homology"/>
<dbReference type="PANTHER" id="PTHR12599:SF0">
    <property type="entry name" value="PTERIN-4-ALPHA-CARBINOLAMINE DEHYDRATASE"/>
    <property type="match status" value="1"/>
</dbReference>
<dbReference type="EC" id="4.2.1.96" evidence="3"/>
<dbReference type="Proteomes" id="UP000502498">
    <property type="component" value="Chromosome"/>
</dbReference>
<dbReference type="CDD" id="cd00488">
    <property type="entry name" value="PCD_DCoH"/>
    <property type="match status" value="1"/>
</dbReference>
<dbReference type="GO" id="GO:0006729">
    <property type="term" value="P:tetrahydrobiopterin biosynthetic process"/>
    <property type="evidence" value="ECO:0007669"/>
    <property type="project" value="InterPro"/>
</dbReference>
<dbReference type="SUPFAM" id="SSF55248">
    <property type="entry name" value="PCD-like"/>
    <property type="match status" value="1"/>
</dbReference>
<dbReference type="InterPro" id="IPR001533">
    <property type="entry name" value="Pterin_deHydtase"/>
</dbReference>
<evidence type="ECO:0000313" key="6">
    <source>
        <dbReference type="EMBL" id="QKJ18655.1"/>
    </source>
</evidence>
<dbReference type="GO" id="GO:0008124">
    <property type="term" value="F:4-alpha-hydroxytetrahydrobiopterin dehydratase activity"/>
    <property type="evidence" value="ECO:0007669"/>
    <property type="project" value="UniProtKB-EC"/>
</dbReference>
<dbReference type="PANTHER" id="PTHR12599">
    <property type="entry name" value="PTERIN-4-ALPHA-CARBINOLAMINE DEHYDRATASE"/>
    <property type="match status" value="1"/>
</dbReference>
<dbReference type="Gene3D" id="3.30.1360.20">
    <property type="entry name" value="Transcriptional coactivator/pterin dehydratase"/>
    <property type="match status" value="1"/>
</dbReference>
<comment type="catalytic activity">
    <reaction evidence="1">
        <text>(4aS,6R)-4a-hydroxy-L-erythro-5,6,7,8-tetrahydrobiopterin = (6R)-L-erythro-6,7-dihydrobiopterin + H2O</text>
        <dbReference type="Rhea" id="RHEA:11920"/>
        <dbReference type="ChEBI" id="CHEBI:15377"/>
        <dbReference type="ChEBI" id="CHEBI:15642"/>
        <dbReference type="ChEBI" id="CHEBI:43120"/>
        <dbReference type="EC" id="4.2.1.96"/>
    </reaction>
</comment>
<protein>
    <recommendedName>
        <fullName evidence="4">Putative pterin-4-alpha-carbinolamine dehydratase</fullName>
        <ecNumber evidence="3">4.2.1.96</ecNumber>
    </recommendedName>
</protein>
<evidence type="ECO:0000256" key="4">
    <source>
        <dbReference type="ARBA" id="ARBA00021735"/>
    </source>
</evidence>
<gene>
    <name evidence="6" type="ORF">HQM25_04145</name>
</gene>
<reference evidence="6 7" key="1">
    <citation type="submission" date="2020-05" db="EMBL/GenBank/DDBJ databases">
        <title>Strain PA2F3 complete genome.</title>
        <authorList>
            <person name="Kim Y.-S."/>
            <person name="Kim S.-J."/>
            <person name="Jung H.-k."/>
            <person name="Kim S.-E."/>
            <person name="Kim K.-H."/>
        </authorList>
    </citation>
    <scope>NUCLEOTIDE SEQUENCE [LARGE SCALE GENOMIC DNA]</scope>
    <source>
        <strain evidence="6 7">PA2F3</strain>
    </source>
</reference>
<dbReference type="EMBL" id="CP054038">
    <property type="protein sequence ID" value="QKJ18655.1"/>
    <property type="molecule type" value="Genomic_DNA"/>
</dbReference>
<dbReference type="InterPro" id="IPR036428">
    <property type="entry name" value="PCD_sf"/>
</dbReference>
<evidence type="ECO:0000256" key="2">
    <source>
        <dbReference type="ARBA" id="ARBA00006472"/>
    </source>
</evidence>